<keyword evidence="3" id="KW-0862">Zinc</keyword>
<dbReference type="PANTHER" id="PTHR47577:SF2">
    <property type="entry name" value="THAP DOMAIN CONTAINING 9"/>
    <property type="match status" value="1"/>
</dbReference>
<evidence type="ECO:0000259" key="6">
    <source>
        <dbReference type="PROSITE" id="PS50950"/>
    </source>
</evidence>
<dbReference type="InterPro" id="IPR048365">
    <property type="entry name" value="TNP-like_RNaseH_N"/>
</dbReference>
<dbReference type="SMART" id="SM00980">
    <property type="entry name" value="THAP"/>
    <property type="match status" value="1"/>
</dbReference>
<gene>
    <name evidence="7" type="ORF">FWK35_00028496</name>
</gene>
<evidence type="ECO:0000313" key="7">
    <source>
        <dbReference type="EMBL" id="KAF0740066.1"/>
    </source>
</evidence>
<dbReference type="EMBL" id="VUJU01007815">
    <property type="protein sequence ID" value="KAF0740066.1"/>
    <property type="molecule type" value="Genomic_DNA"/>
</dbReference>
<dbReference type="SUPFAM" id="SSF57716">
    <property type="entry name" value="Glucocorticoid receptor-like (DNA-binding domain)"/>
    <property type="match status" value="1"/>
</dbReference>
<dbReference type="PROSITE" id="PS50950">
    <property type="entry name" value="ZF_THAP"/>
    <property type="match status" value="1"/>
</dbReference>
<organism evidence="7 8">
    <name type="scientific">Aphis craccivora</name>
    <name type="common">Cowpea aphid</name>
    <dbReference type="NCBI Taxonomy" id="307492"/>
    <lineage>
        <taxon>Eukaryota</taxon>
        <taxon>Metazoa</taxon>
        <taxon>Ecdysozoa</taxon>
        <taxon>Arthropoda</taxon>
        <taxon>Hexapoda</taxon>
        <taxon>Insecta</taxon>
        <taxon>Pterygota</taxon>
        <taxon>Neoptera</taxon>
        <taxon>Paraneoptera</taxon>
        <taxon>Hemiptera</taxon>
        <taxon>Sternorrhyncha</taxon>
        <taxon>Aphidomorpha</taxon>
        <taxon>Aphidoidea</taxon>
        <taxon>Aphididae</taxon>
        <taxon>Aphidini</taxon>
        <taxon>Aphis</taxon>
        <taxon>Aphis</taxon>
    </lineage>
</organism>
<evidence type="ECO:0000256" key="1">
    <source>
        <dbReference type="ARBA" id="ARBA00022723"/>
    </source>
</evidence>
<dbReference type="Proteomes" id="UP000478052">
    <property type="component" value="Unassembled WGS sequence"/>
</dbReference>
<dbReference type="GO" id="GO:0008270">
    <property type="term" value="F:zinc ion binding"/>
    <property type="evidence" value="ECO:0007669"/>
    <property type="project" value="UniProtKB-KW"/>
</dbReference>
<keyword evidence="8" id="KW-1185">Reference proteome</keyword>
<protein>
    <submittedName>
        <fullName evidence="7">THAP-type domain-containing protein</fullName>
    </submittedName>
</protein>
<comment type="caution">
    <text evidence="7">The sequence shown here is derived from an EMBL/GenBank/DDBJ whole genome shotgun (WGS) entry which is preliminary data.</text>
</comment>
<sequence>MPRQCSVISCSSSKKKPAVQLFKVRDSDFYAWNEIVRKVNGDSNRKVVYVCIEHFSNEDLITNYNGPNDLEKVKRHLVGLRKGAIPSIFKTSIDVINTEKSSLTTEPFRKQFFSEPESKRICLSSQLSIQETLTNFENLLMPVGWMLYRDECLVSLYKPIKSECGSEIKVVIQKQIVFQSNILKISYYVNQKHKDPKILDLSQLTYTLDFMKINETINLFEQKQICQGGPSVINFPGIHDKNTNLDGSIWRHNECSILTNSKKKMSTVSSTAYRFLREQEVLPLPCPRTIRKYLSMINIQCGFDKKFFQILKKKIGILRSEQKHGMLVYDEMFLRESLNVNSQTLTYCGLEDFGGEIDSSELKANHALVFMFQSLALNFTQPIAIFCISWSSLVLAQLVIKAICLLENIGVRVEGVVSDGASTNRKLWVELGISGQKDKVSNSFQNPLDPKRKIFMFADAPHLIKNVRNRLFNKKSLRESPEKAFIRWSHYQDVYNYDVNRNLNSPTRVCPKISLRHIEVDGFSKMSVKLATQIFSDSMAKGIEFYRDYVGIESLKFSHQTQIFTDRFNKLFDVFNRKHPGEGIRKNMLEDNLVWINIWEEQVETKKITKDEYLTQNTADGLRVTIKSTLELTKYLLDKCGFKYVLTCKMNQDRLEQFFGMTRQASGPNEHPSTPTFLQGYKMLSIYSLLKPPKTGNCKVLEQSTQTITINDFKSTLNIENVSERIRKIENLKKKIDSLITNDVDVDDIFDGSIHNYNKANVEDCVLYYICGYITKNLTKQIKCKDCLTVITGKKTYSDKPEATLLNLKSRGGLTYPNDFIFRLLTAVENSFAMHCENNN</sequence>
<accession>A0A6G0XIE2</accession>
<dbReference type="AlphaFoldDB" id="A0A6G0XIE2"/>
<name>A0A6G0XIE2_APHCR</name>
<feature type="non-terminal residue" evidence="7">
    <location>
        <position position="840"/>
    </location>
</feature>
<dbReference type="Pfam" id="PF21788">
    <property type="entry name" value="TNP-like_GBD"/>
    <property type="match status" value="1"/>
</dbReference>
<evidence type="ECO:0000256" key="2">
    <source>
        <dbReference type="ARBA" id="ARBA00022771"/>
    </source>
</evidence>
<keyword evidence="4 5" id="KW-0238">DNA-binding</keyword>
<evidence type="ECO:0000313" key="8">
    <source>
        <dbReference type="Proteomes" id="UP000478052"/>
    </source>
</evidence>
<dbReference type="GO" id="GO:0003677">
    <property type="term" value="F:DNA binding"/>
    <property type="evidence" value="ECO:0007669"/>
    <property type="project" value="UniProtKB-UniRule"/>
</dbReference>
<proteinExistence type="predicted"/>
<feature type="domain" description="THAP-type" evidence="6">
    <location>
        <begin position="1"/>
        <end position="89"/>
    </location>
</feature>
<evidence type="ECO:0000256" key="4">
    <source>
        <dbReference type="ARBA" id="ARBA00023125"/>
    </source>
</evidence>
<dbReference type="Pfam" id="PF21789">
    <property type="entry name" value="TNP-like_RNaseH_C"/>
    <property type="match status" value="1"/>
</dbReference>
<dbReference type="Pfam" id="PF05485">
    <property type="entry name" value="THAP"/>
    <property type="match status" value="1"/>
</dbReference>
<evidence type="ECO:0000256" key="5">
    <source>
        <dbReference type="PROSITE-ProRule" id="PRU00309"/>
    </source>
</evidence>
<dbReference type="InterPro" id="IPR006612">
    <property type="entry name" value="THAP_Znf"/>
</dbReference>
<dbReference type="InterPro" id="IPR048366">
    <property type="entry name" value="TNP-like_GBD"/>
</dbReference>
<dbReference type="PANTHER" id="PTHR47577">
    <property type="entry name" value="THAP DOMAIN-CONTAINING PROTEIN 6"/>
    <property type="match status" value="1"/>
</dbReference>
<dbReference type="OrthoDB" id="6593860at2759"/>
<dbReference type="Pfam" id="PF21787">
    <property type="entry name" value="TNP-like_RNaseH_N"/>
    <property type="match status" value="1"/>
</dbReference>
<keyword evidence="2 5" id="KW-0863">Zinc-finger</keyword>
<evidence type="ECO:0000256" key="3">
    <source>
        <dbReference type="ARBA" id="ARBA00022833"/>
    </source>
</evidence>
<reference evidence="7 8" key="1">
    <citation type="submission" date="2019-08" db="EMBL/GenBank/DDBJ databases">
        <title>Whole genome of Aphis craccivora.</title>
        <authorList>
            <person name="Voronova N.V."/>
            <person name="Shulinski R.S."/>
            <person name="Bandarenka Y.V."/>
            <person name="Zhorov D.G."/>
            <person name="Warner D."/>
        </authorList>
    </citation>
    <scope>NUCLEOTIDE SEQUENCE [LARGE SCALE GENOMIC DNA]</scope>
    <source>
        <strain evidence="7">180601</strain>
        <tissue evidence="7">Whole Body</tissue>
    </source>
</reference>
<dbReference type="InterPro" id="IPR048367">
    <property type="entry name" value="TNP-like_RNaseH_C"/>
</dbReference>
<keyword evidence="1" id="KW-0479">Metal-binding</keyword>